<dbReference type="InterPro" id="IPR011500">
    <property type="entry name" value="GPCR_3_9-Cys_dom"/>
</dbReference>
<evidence type="ECO:0000256" key="4">
    <source>
        <dbReference type="ARBA" id="ARBA00022729"/>
    </source>
</evidence>
<dbReference type="InterPro" id="IPR000337">
    <property type="entry name" value="GPCR_3"/>
</dbReference>
<dbReference type="PRINTS" id="PR01535">
    <property type="entry name" value="VOMERONASL2R"/>
</dbReference>
<dbReference type="Pfam" id="PF07562">
    <property type="entry name" value="NCD3G"/>
    <property type="match status" value="1"/>
</dbReference>
<evidence type="ECO:0000256" key="5">
    <source>
        <dbReference type="ARBA" id="ARBA00022989"/>
    </source>
</evidence>
<keyword evidence="3 11" id="KW-0812">Transmembrane</keyword>
<dbReference type="Gene3D" id="2.10.50.30">
    <property type="entry name" value="GPCR, family 3, nine cysteines domain"/>
    <property type="match status" value="1"/>
</dbReference>
<dbReference type="FunFam" id="2.10.50.30:FF:000007">
    <property type="entry name" value="Vomeronasal 2, receptor 82"/>
    <property type="match status" value="1"/>
</dbReference>
<comment type="subcellular location">
    <subcellularLocation>
        <location evidence="1">Cell membrane</location>
        <topology evidence="1">Multi-pass membrane protein</topology>
    </subcellularLocation>
</comment>
<feature type="transmembrane region" description="Helical" evidence="11">
    <location>
        <begin position="419"/>
        <end position="443"/>
    </location>
</feature>
<keyword evidence="6" id="KW-0297">G-protein coupled receptor</keyword>
<feature type="transmembrane region" description="Helical" evidence="11">
    <location>
        <begin position="481"/>
        <end position="502"/>
    </location>
</feature>
<evidence type="ECO:0000313" key="13">
    <source>
        <dbReference type="Ensembl" id="ENSCCNP00000004320.1"/>
    </source>
</evidence>
<evidence type="ECO:0000259" key="12">
    <source>
        <dbReference type="PROSITE" id="PS50259"/>
    </source>
</evidence>
<keyword evidence="8" id="KW-0675">Receptor</keyword>
<evidence type="ECO:0000256" key="8">
    <source>
        <dbReference type="ARBA" id="ARBA00023170"/>
    </source>
</evidence>
<keyword evidence="5 11" id="KW-1133">Transmembrane helix</keyword>
<dbReference type="Gene3D" id="3.40.50.2300">
    <property type="match status" value="2"/>
</dbReference>
<evidence type="ECO:0000256" key="6">
    <source>
        <dbReference type="ARBA" id="ARBA00023040"/>
    </source>
</evidence>
<feature type="transmembrane region" description="Helical" evidence="11">
    <location>
        <begin position="375"/>
        <end position="399"/>
    </location>
</feature>
<dbReference type="Ensembl" id="ENSCCNT00000005655.1">
    <property type="protein sequence ID" value="ENSCCNP00000004320.1"/>
    <property type="gene ID" value="ENSCCNG00000004569.1"/>
</dbReference>
<evidence type="ECO:0000256" key="2">
    <source>
        <dbReference type="ARBA" id="ARBA00022475"/>
    </source>
</evidence>
<dbReference type="GO" id="GO:0005886">
    <property type="term" value="C:plasma membrane"/>
    <property type="evidence" value="ECO:0007669"/>
    <property type="project" value="UniProtKB-SubCell"/>
</dbReference>
<dbReference type="InterPro" id="IPR028082">
    <property type="entry name" value="Peripla_BP_I"/>
</dbReference>
<keyword evidence="10" id="KW-0807">Transducer</keyword>
<dbReference type="InterPro" id="IPR017978">
    <property type="entry name" value="GPCR_3_C"/>
</dbReference>
<evidence type="ECO:0000256" key="11">
    <source>
        <dbReference type="SAM" id="Phobius"/>
    </source>
</evidence>
<dbReference type="Pfam" id="PF00003">
    <property type="entry name" value="7tm_3"/>
    <property type="match status" value="1"/>
</dbReference>
<keyword evidence="2" id="KW-1003">Cell membrane</keyword>
<feature type="transmembrane region" description="Helical" evidence="11">
    <location>
        <begin position="311"/>
        <end position="332"/>
    </location>
</feature>
<keyword evidence="9" id="KW-0325">Glycoprotein</keyword>
<protein>
    <recommendedName>
        <fullName evidence="12">G-protein coupled receptors family 3 profile domain-containing protein</fullName>
    </recommendedName>
</protein>
<evidence type="ECO:0000256" key="9">
    <source>
        <dbReference type="ARBA" id="ARBA00023180"/>
    </source>
</evidence>
<feature type="transmembrane region" description="Helical" evidence="11">
    <location>
        <begin position="455"/>
        <end position="475"/>
    </location>
</feature>
<evidence type="ECO:0000256" key="10">
    <source>
        <dbReference type="ARBA" id="ARBA00023224"/>
    </source>
</evidence>
<dbReference type="InterPro" id="IPR000068">
    <property type="entry name" value="GPCR_3_Ca_sens_rcpt-rel"/>
</dbReference>
<name>A0A8C0ZMY3_CASCN</name>
<dbReference type="CDD" id="cd15283">
    <property type="entry name" value="7tmC_V2R_pheromone"/>
    <property type="match status" value="1"/>
</dbReference>
<dbReference type="PRINTS" id="PR00248">
    <property type="entry name" value="GPCRMGR"/>
</dbReference>
<proteinExistence type="predicted"/>
<dbReference type="GO" id="GO:0004930">
    <property type="term" value="F:G protein-coupled receptor activity"/>
    <property type="evidence" value="ECO:0007669"/>
    <property type="project" value="UniProtKB-KW"/>
</dbReference>
<dbReference type="InterPro" id="IPR004073">
    <property type="entry name" value="GPCR_3_vmron_rcpt_2"/>
</dbReference>
<accession>A0A8C0ZMY3</accession>
<dbReference type="PROSITE" id="PS50259">
    <property type="entry name" value="G_PROTEIN_RECEP_F3_4"/>
    <property type="match status" value="1"/>
</dbReference>
<dbReference type="PANTHER" id="PTHR24061">
    <property type="entry name" value="CALCIUM-SENSING RECEPTOR-RELATED"/>
    <property type="match status" value="1"/>
</dbReference>
<evidence type="ECO:0000256" key="7">
    <source>
        <dbReference type="ARBA" id="ARBA00023136"/>
    </source>
</evidence>
<dbReference type="AlphaFoldDB" id="A0A8C0ZMY3"/>
<feature type="transmembrane region" description="Helical" evidence="11">
    <location>
        <begin position="274"/>
        <end position="299"/>
    </location>
</feature>
<reference evidence="13" key="1">
    <citation type="submission" date="2023-09" db="UniProtKB">
        <authorList>
            <consortium name="Ensembl"/>
        </authorList>
    </citation>
    <scope>IDENTIFICATION</scope>
</reference>
<feature type="domain" description="G-protein coupled receptors family 3 profile" evidence="12">
    <location>
        <begin position="274"/>
        <end position="525"/>
    </location>
</feature>
<dbReference type="PANTHER" id="PTHR24061:SF545">
    <property type="entry name" value="VOMERONASAL 2, RECEPTOR 118-RELATED"/>
    <property type="match status" value="1"/>
</dbReference>
<dbReference type="InterPro" id="IPR038550">
    <property type="entry name" value="GPCR_3_9-Cys_sf"/>
</dbReference>
<keyword evidence="4" id="KW-0732">Signal</keyword>
<evidence type="ECO:0000256" key="1">
    <source>
        <dbReference type="ARBA" id="ARBA00004651"/>
    </source>
</evidence>
<evidence type="ECO:0000256" key="3">
    <source>
        <dbReference type="ARBA" id="ARBA00022692"/>
    </source>
</evidence>
<organism evidence="13">
    <name type="scientific">Castor canadensis</name>
    <name type="common">American beaver</name>
    <dbReference type="NCBI Taxonomy" id="51338"/>
    <lineage>
        <taxon>Eukaryota</taxon>
        <taxon>Metazoa</taxon>
        <taxon>Chordata</taxon>
        <taxon>Craniata</taxon>
        <taxon>Vertebrata</taxon>
        <taxon>Euteleostomi</taxon>
        <taxon>Mammalia</taxon>
        <taxon>Eutheria</taxon>
        <taxon>Euarchontoglires</taxon>
        <taxon>Glires</taxon>
        <taxon>Rodentia</taxon>
        <taxon>Castorimorpha</taxon>
        <taxon>Castoridae</taxon>
        <taxon>Castor</taxon>
    </lineage>
</organism>
<keyword evidence="7 11" id="KW-0472">Membrane</keyword>
<dbReference type="SUPFAM" id="SSF53822">
    <property type="entry name" value="Periplasmic binding protein-like I"/>
    <property type="match status" value="1"/>
</dbReference>
<sequence length="535" mass="60382">MNSKWDVTRSNRYLILDSFRGHLIFSHHHGDISGFRNFIQSANPSKYPEDFYLASLFLVFLSCSFFESQCGTYNKCPHSVSLTWLPGNLFETAMSEESYNIYNAVYAVTHTLHEMLLHQIQMQTMGKRKWMLHPFLKNIPFNNPAEDQVMLDEKRKLEAEYDILNFWKFPEGLRHNVKVGKFSPYGLHGQQLSLHEDLIDNHQYLSDFPQNPHSVCSESCGPGFWKSPQEGKAPCCFDCIPCPENEISNGTDMDQYQNHCLQKSVTFLGYEDPLGLALACMALIFSVLTAAVLGVFMKHHDTPIVKANNRALTYILLISLTFCFLCSLLFIGRPGMATCILQQTTFGIVFTVVTSTVVAKTLTVILSFNITTPNYLIPICTLIQLTACGISLGTSPPFIDTDTNSEHGHIIIACNKGSAVAFYCILGYLIFLALGSFRVAFLARNLPDTFNEAKFLTFSMLEFCSVWVTFLPVYHSTKGRVMVAVEVFSILASSAGILGFIFGPKCYIILLRTERNILYGFRDKTRSMYNEPSED</sequence>
<feature type="transmembrane region" description="Helical" evidence="11">
    <location>
        <begin position="344"/>
        <end position="368"/>
    </location>
</feature>